<feature type="compositionally biased region" description="Polar residues" evidence="1">
    <location>
        <begin position="47"/>
        <end position="56"/>
    </location>
</feature>
<feature type="region of interest" description="Disordered" evidence="1">
    <location>
        <begin position="143"/>
        <end position="165"/>
    </location>
</feature>
<feature type="chain" id="PRO_5003839758" evidence="2">
    <location>
        <begin position="25"/>
        <end position="165"/>
    </location>
</feature>
<proteinExistence type="predicted"/>
<sequence>MTFPNQKARLTLLVLFHGQGPASTARPSSTAADVTIVEAGSATPWTSWRRSESGTLGTRRAEEERPRKRGDDSVVADSQESFELASLPFVRLALSDKLHLPPVFSSLRANAQCRLTKGIVCRESAPLNTEEQWEFPIWDIRETGLVPSSPLPDSDPRRKQSGSQT</sequence>
<evidence type="ECO:0000313" key="4">
    <source>
        <dbReference type="Proteomes" id="UP000266841"/>
    </source>
</evidence>
<evidence type="ECO:0000256" key="1">
    <source>
        <dbReference type="SAM" id="MobiDB-lite"/>
    </source>
</evidence>
<feature type="compositionally biased region" description="Basic and acidic residues" evidence="1">
    <location>
        <begin position="59"/>
        <end position="72"/>
    </location>
</feature>
<evidence type="ECO:0000256" key="2">
    <source>
        <dbReference type="SAM" id="SignalP"/>
    </source>
</evidence>
<dbReference type="EMBL" id="AGNL01019878">
    <property type="protein sequence ID" value="EJK61515.1"/>
    <property type="molecule type" value="Genomic_DNA"/>
</dbReference>
<feature type="region of interest" description="Disordered" evidence="1">
    <location>
        <begin position="47"/>
        <end position="76"/>
    </location>
</feature>
<gene>
    <name evidence="3" type="ORF">THAOC_17983</name>
</gene>
<organism evidence="3 4">
    <name type="scientific">Thalassiosira oceanica</name>
    <name type="common">Marine diatom</name>
    <dbReference type="NCBI Taxonomy" id="159749"/>
    <lineage>
        <taxon>Eukaryota</taxon>
        <taxon>Sar</taxon>
        <taxon>Stramenopiles</taxon>
        <taxon>Ochrophyta</taxon>
        <taxon>Bacillariophyta</taxon>
        <taxon>Coscinodiscophyceae</taxon>
        <taxon>Thalassiosirophycidae</taxon>
        <taxon>Thalassiosirales</taxon>
        <taxon>Thalassiosiraceae</taxon>
        <taxon>Thalassiosira</taxon>
    </lineage>
</organism>
<dbReference type="Proteomes" id="UP000266841">
    <property type="component" value="Unassembled WGS sequence"/>
</dbReference>
<reference evidence="3 4" key="1">
    <citation type="journal article" date="2012" name="Genome Biol.">
        <title>Genome and low-iron response of an oceanic diatom adapted to chronic iron limitation.</title>
        <authorList>
            <person name="Lommer M."/>
            <person name="Specht M."/>
            <person name="Roy A.S."/>
            <person name="Kraemer L."/>
            <person name="Andreson R."/>
            <person name="Gutowska M.A."/>
            <person name="Wolf J."/>
            <person name="Bergner S.V."/>
            <person name="Schilhabel M.B."/>
            <person name="Klostermeier U.C."/>
            <person name="Beiko R.G."/>
            <person name="Rosenstiel P."/>
            <person name="Hippler M."/>
            <person name="Laroche J."/>
        </authorList>
    </citation>
    <scope>NUCLEOTIDE SEQUENCE [LARGE SCALE GENOMIC DNA]</scope>
    <source>
        <strain evidence="3 4">CCMP1005</strain>
    </source>
</reference>
<protein>
    <submittedName>
        <fullName evidence="3">Uncharacterized protein</fullName>
    </submittedName>
</protein>
<feature type="signal peptide" evidence="2">
    <location>
        <begin position="1"/>
        <end position="24"/>
    </location>
</feature>
<keyword evidence="2" id="KW-0732">Signal</keyword>
<dbReference type="AlphaFoldDB" id="K0S884"/>
<accession>K0S884</accession>
<name>K0S884_THAOC</name>
<evidence type="ECO:0000313" key="3">
    <source>
        <dbReference type="EMBL" id="EJK61515.1"/>
    </source>
</evidence>
<comment type="caution">
    <text evidence="3">The sequence shown here is derived from an EMBL/GenBank/DDBJ whole genome shotgun (WGS) entry which is preliminary data.</text>
</comment>
<keyword evidence="4" id="KW-1185">Reference proteome</keyword>